<keyword evidence="1 3" id="KW-0378">Hydrolase</keyword>
<evidence type="ECO:0000313" key="4">
    <source>
        <dbReference type="Proteomes" id="UP001221597"/>
    </source>
</evidence>
<dbReference type="PANTHER" id="PTHR30337:SF7">
    <property type="entry name" value="PHOSPHOESTERASE"/>
    <property type="match status" value="1"/>
</dbReference>
<dbReference type="InterPro" id="IPR041796">
    <property type="entry name" value="Mre11_N"/>
</dbReference>
<keyword evidence="3" id="KW-0269">Exonuclease</keyword>
<dbReference type="EC" id="3.1.-.-" evidence="3"/>
<keyword evidence="4" id="KW-1185">Reference proteome</keyword>
<dbReference type="Proteomes" id="UP001221597">
    <property type="component" value="Chromosome"/>
</dbReference>
<reference evidence="3 4" key="1">
    <citation type="submission" date="2023-04" db="EMBL/GenBank/DDBJ databases">
        <title>Genome sequence of Halobacillus naozhouensis KACC 21980.</title>
        <authorList>
            <person name="Kim S."/>
            <person name="Heo J."/>
            <person name="Kwon S.-W."/>
        </authorList>
    </citation>
    <scope>NUCLEOTIDE SEQUENCE [LARGE SCALE GENOMIC DNA]</scope>
    <source>
        <strain evidence="3 4">KCTC 13234</strain>
    </source>
</reference>
<proteinExistence type="predicted"/>
<name>A0ABY8J0N8_9BACI</name>
<dbReference type="Pfam" id="PF00149">
    <property type="entry name" value="Metallophos"/>
    <property type="match status" value="1"/>
</dbReference>
<gene>
    <name evidence="3" type="ORF">P9989_06815</name>
</gene>
<dbReference type="RefSeq" id="WP_283078026.1">
    <property type="nucleotide sequence ID" value="NZ_CP121671.1"/>
</dbReference>
<dbReference type="EMBL" id="CP121671">
    <property type="protein sequence ID" value="WFT76068.1"/>
    <property type="molecule type" value="Genomic_DNA"/>
</dbReference>
<dbReference type="GO" id="GO:0004527">
    <property type="term" value="F:exonuclease activity"/>
    <property type="evidence" value="ECO:0007669"/>
    <property type="project" value="UniProtKB-KW"/>
</dbReference>
<dbReference type="InterPro" id="IPR004843">
    <property type="entry name" value="Calcineurin-like_PHP"/>
</dbReference>
<evidence type="ECO:0000313" key="3">
    <source>
        <dbReference type="EMBL" id="WFT76068.1"/>
    </source>
</evidence>
<sequence length="415" mass="48006">MSTVRFIHSADLHLDSPFKGRNQLPELLREQMREATFEAFDRLIQQAIQHKVDFVLLVGDLFDEETRSLKAQVRLRDGFKRLAQHHIAVFLSYGNHDYTQGMRYPITFPDNVHSFEQETVQALPFYKQGEHVATVYGFSYGNRSVEDRKAGEFIRQGTSPYHIAMLHGSLETNSEHDVYAPFKLDELRQRHMDYWALGHIHKRQQLAEQPPIVYPGNIQGRSRKESGEKGCLLVELNKEEARQTFIPLHSFTFEEITCSAMDVEQPEELEGLLERAKHDARADTPIMLNIVLKGSNGLLQKWEMEGIVREWTELLNDSEVLEGKSWVWIDQVTIVDRPSFDMEELKSGKHFAGEYLGYADALTTEELSRQLSPLYEHRLASKYLELLTDGELKEVLSRAKQLVVEQFLAEEETKQ</sequence>
<dbReference type="PIRSF" id="PIRSF033091">
    <property type="entry name" value="Pesterase_YhaO"/>
    <property type="match status" value="1"/>
</dbReference>
<dbReference type="InterPro" id="IPR050535">
    <property type="entry name" value="DNA_Repair-Maintenance_Comp"/>
</dbReference>
<evidence type="ECO:0000256" key="1">
    <source>
        <dbReference type="ARBA" id="ARBA00022801"/>
    </source>
</evidence>
<keyword evidence="3" id="KW-0540">Nuclease</keyword>
<dbReference type="SUPFAM" id="SSF56300">
    <property type="entry name" value="Metallo-dependent phosphatases"/>
    <property type="match status" value="1"/>
</dbReference>
<dbReference type="PANTHER" id="PTHR30337">
    <property type="entry name" value="COMPONENT OF ATP-DEPENDENT DSDNA EXONUCLEASE"/>
    <property type="match status" value="1"/>
</dbReference>
<organism evidence="3 4">
    <name type="scientific">Halobacillus naozhouensis</name>
    <dbReference type="NCBI Taxonomy" id="554880"/>
    <lineage>
        <taxon>Bacteria</taxon>
        <taxon>Bacillati</taxon>
        <taxon>Bacillota</taxon>
        <taxon>Bacilli</taxon>
        <taxon>Bacillales</taxon>
        <taxon>Bacillaceae</taxon>
        <taxon>Halobacillus</taxon>
    </lineage>
</organism>
<evidence type="ECO:0000259" key="2">
    <source>
        <dbReference type="Pfam" id="PF00149"/>
    </source>
</evidence>
<dbReference type="CDD" id="cd00840">
    <property type="entry name" value="MPP_Mre11_N"/>
    <property type="match status" value="1"/>
</dbReference>
<accession>A0ABY8J0N8</accession>
<feature type="domain" description="Calcineurin-like phosphoesterase" evidence="2">
    <location>
        <begin position="5"/>
        <end position="202"/>
    </location>
</feature>
<dbReference type="InterPro" id="IPR029052">
    <property type="entry name" value="Metallo-depent_PP-like"/>
</dbReference>
<protein>
    <submittedName>
        <fullName evidence="3">DNA repair exonuclease</fullName>
        <ecNumber evidence="3">3.1.-.-</ecNumber>
    </submittedName>
</protein>
<dbReference type="Gene3D" id="3.60.21.10">
    <property type="match status" value="1"/>
</dbReference>
<dbReference type="InterPro" id="IPR014576">
    <property type="entry name" value="Pesterase_YhaO"/>
</dbReference>